<sequence length="154" mass="16479">MRLPTAYDARSILTAIGSTLCIAAVFLAPLAASQPTIPLESARERSEHQPVPTLSFDRKRLLKSLTLLRDPFVEPADIAARMHDERAAHAGDSGLVVEGIIVGKHPRALVRIGTTEQIVAAGDLLDGDTISEIESDGIRFSSGRLVHPAQGNPQ</sequence>
<dbReference type="EMBL" id="CABL01000002">
    <property type="protein sequence ID" value="CBH74707.1"/>
    <property type="molecule type" value="Genomic_DNA"/>
</dbReference>
<evidence type="ECO:0000313" key="1">
    <source>
        <dbReference type="EMBL" id="CBH74707.1"/>
    </source>
</evidence>
<protein>
    <submittedName>
        <fullName evidence="1">Uncharacterized protein</fullName>
    </submittedName>
</protein>
<reference evidence="1" key="1">
    <citation type="submission" date="2009-10" db="EMBL/GenBank/DDBJ databases">
        <title>Diversity of trophic interactions inside an arsenic-rich microbial ecosystem.</title>
        <authorList>
            <person name="Bertin P.N."/>
            <person name="Heinrich-Salmeron A."/>
            <person name="Pelletier E."/>
            <person name="Goulhen-Chollet F."/>
            <person name="Arsene-Ploetze F."/>
            <person name="Gallien S."/>
            <person name="Calteau A."/>
            <person name="Vallenet D."/>
            <person name="Casiot C."/>
            <person name="Chane-Woon-Ming B."/>
            <person name="Giloteaux L."/>
            <person name="Barakat M."/>
            <person name="Bonnefoy V."/>
            <person name="Bruneel O."/>
            <person name="Chandler M."/>
            <person name="Cleiss J."/>
            <person name="Duran R."/>
            <person name="Elbaz-Poulichet F."/>
            <person name="Fonknechten N."/>
            <person name="Lauga B."/>
            <person name="Mornico D."/>
            <person name="Ortet P."/>
            <person name="Schaeffer C."/>
            <person name="Siguier P."/>
            <person name="Alexander Thil Smith A."/>
            <person name="Van Dorsselaer A."/>
            <person name="Weissenbach J."/>
            <person name="Medigue C."/>
            <person name="Le Paslier D."/>
        </authorList>
    </citation>
    <scope>NUCLEOTIDE SEQUENCE</scope>
</reference>
<gene>
    <name evidence="1" type="ORF">CARN1_1810</name>
</gene>
<dbReference type="AlphaFoldDB" id="E6PE22"/>
<proteinExistence type="predicted"/>
<organism evidence="1">
    <name type="scientific">mine drainage metagenome</name>
    <dbReference type="NCBI Taxonomy" id="410659"/>
    <lineage>
        <taxon>unclassified sequences</taxon>
        <taxon>metagenomes</taxon>
        <taxon>ecological metagenomes</taxon>
    </lineage>
</organism>
<comment type="caution">
    <text evidence="1">The sequence shown here is derived from an EMBL/GenBank/DDBJ whole genome shotgun (WGS) entry which is preliminary data.</text>
</comment>
<accession>E6PE22</accession>
<name>E6PE22_9ZZZZ</name>